<dbReference type="OMA" id="RRWWSEY"/>
<dbReference type="Pfam" id="PF15627">
    <property type="entry name" value="CEP76-C2"/>
    <property type="match status" value="1"/>
</dbReference>
<evidence type="ECO:0008006" key="8">
    <source>
        <dbReference type="Google" id="ProtNLM"/>
    </source>
</evidence>
<protein>
    <recommendedName>
        <fullName evidence="8">CEP76 C2 domain-containing protein</fullName>
    </recommendedName>
</protein>
<dbReference type="EMBL" id="CAJJDM010000038">
    <property type="protein sequence ID" value="CAD8066548.1"/>
    <property type="molecule type" value="Genomic_DNA"/>
</dbReference>
<dbReference type="GO" id="GO:0005813">
    <property type="term" value="C:centrosome"/>
    <property type="evidence" value="ECO:0007669"/>
    <property type="project" value="UniProtKB-SubCell"/>
</dbReference>
<feature type="domain" description="CEP76 C2" evidence="3">
    <location>
        <begin position="89"/>
        <end position="232"/>
    </location>
</feature>
<dbReference type="AlphaFoldDB" id="A0A8S1LEM0"/>
<feature type="domain" description="CEP76/DRC7 peptidase-like" evidence="5">
    <location>
        <begin position="336"/>
        <end position="463"/>
    </location>
</feature>
<comment type="caution">
    <text evidence="6">The sequence shown here is derived from an EMBL/GenBank/DDBJ whole genome shotgun (WGS) entry which is preliminary data.</text>
</comment>
<evidence type="ECO:0000313" key="7">
    <source>
        <dbReference type="Proteomes" id="UP000688137"/>
    </source>
</evidence>
<sequence>MYSKEQITKIRQLINNYFDKGEVFDKLKKKIESEKIQIDDLDNEKLTKLLRETNLIDNLILDIKHLDEIDEYNIQNKQLTFVDPDRINYRSVSLRIFKGRAFLDFIEPENSKLQLYLSFCGQRFASAIVDASVEPEFNELFLFDLRTEAQKANVDLLTLSKLDHPIELCVIQIQNGQRKLFSQKLIEWRFLLCYGNISLNIELPTTYNTKMQNERKNHVGILQIHLELLPKTGLVLLPENIVVSQLSKEKSVNNQISDRFHTYGNAWWNDFKELKLSVRPIKLYSESQDGIWRPSCTFIRELQSVRGIMSPNHAARFVSLIPMKTSDRGPSGDRLEVWHRFPTFLALKGGDFEDHCLLLCSFFLGFNLDSFVVFGSTADRPHGWVMTRLQKPKKPNQKQAEYAYNFWEPLTGHKFELNDPKVAQLYKRIGCIFNHKCFYANIQENDSVLKTDLNIEDYTKWKAVDPNEINLLKPQNFQITLLRQTIYADELEPKLEIQLREAIGSYRKIINLATRYDEKLGSIMQIALANYETEKITGLQFAQFEFQSAIRSYIPEGHTFMSFPICFNHMNIQKMLEDIKTSPVGGEVLTARGDQTYHAVRVKMEIYPEDIYAVWVSVSVRFHKIV</sequence>
<reference evidence="6" key="1">
    <citation type="submission" date="2021-01" db="EMBL/GenBank/DDBJ databases">
        <authorList>
            <consortium name="Genoscope - CEA"/>
            <person name="William W."/>
        </authorList>
    </citation>
    <scope>NUCLEOTIDE SEQUENCE</scope>
</reference>
<evidence type="ECO:0000256" key="1">
    <source>
        <dbReference type="ARBA" id="ARBA00004300"/>
    </source>
</evidence>
<proteinExistence type="predicted"/>
<dbReference type="InterPro" id="IPR056288">
    <property type="entry name" value="CEP76_C"/>
</dbReference>
<dbReference type="InterPro" id="IPR056290">
    <property type="entry name" value="CEPT76/DRC7_peptidase-like_dom"/>
</dbReference>
<dbReference type="InterPro" id="IPR052299">
    <property type="entry name" value="CEP76"/>
</dbReference>
<feature type="domain" description="Centrosomal protein of 76 kDa C-terminal" evidence="4">
    <location>
        <begin position="487"/>
        <end position="622"/>
    </location>
</feature>
<name>A0A8S1LEM0_PARPR</name>
<keyword evidence="7" id="KW-1185">Reference proteome</keyword>
<accession>A0A8S1LEM0</accession>
<evidence type="ECO:0000313" key="6">
    <source>
        <dbReference type="EMBL" id="CAD8066548.1"/>
    </source>
</evidence>
<dbReference type="PANTHER" id="PTHR46436">
    <property type="entry name" value="CENTROSOMAL PROTEIN OF 76 KDA"/>
    <property type="match status" value="1"/>
</dbReference>
<dbReference type="Pfam" id="PF24656">
    <property type="entry name" value="CEPT76_peptidase"/>
    <property type="match status" value="1"/>
</dbReference>
<dbReference type="InterPro" id="IPR028926">
    <property type="entry name" value="CEP76-C2"/>
</dbReference>
<dbReference type="PANTHER" id="PTHR46436:SF1">
    <property type="entry name" value="CENTROSOMAL PROTEIN OF 76 KDA"/>
    <property type="match status" value="1"/>
</dbReference>
<evidence type="ECO:0000256" key="2">
    <source>
        <dbReference type="ARBA" id="ARBA00022490"/>
    </source>
</evidence>
<evidence type="ECO:0000259" key="4">
    <source>
        <dbReference type="Pfam" id="PF24652"/>
    </source>
</evidence>
<evidence type="ECO:0000259" key="3">
    <source>
        <dbReference type="Pfam" id="PF15627"/>
    </source>
</evidence>
<dbReference type="Proteomes" id="UP000688137">
    <property type="component" value="Unassembled WGS sequence"/>
</dbReference>
<organism evidence="6 7">
    <name type="scientific">Paramecium primaurelia</name>
    <dbReference type="NCBI Taxonomy" id="5886"/>
    <lineage>
        <taxon>Eukaryota</taxon>
        <taxon>Sar</taxon>
        <taxon>Alveolata</taxon>
        <taxon>Ciliophora</taxon>
        <taxon>Intramacronucleata</taxon>
        <taxon>Oligohymenophorea</taxon>
        <taxon>Peniculida</taxon>
        <taxon>Parameciidae</taxon>
        <taxon>Paramecium</taxon>
    </lineage>
</organism>
<evidence type="ECO:0000259" key="5">
    <source>
        <dbReference type="Pfam" id="PF24656"/>
    </source>
</evidence>
<gene>
    <name evidence="6" type="ORF">PPRIM_AZ9-3.1.T0390144</name>
</gene>
<keyword evidence="2" id="KW-0963">Cytoplasm</keyword>
<dbReference type="Pfam" id="PF24652">
    <property type="entry name" value="CEP76_C"/>
    <property type="match status" value="1"/>
</dbReference>
<comment type="subcellular location">
    <subcellularLocation>
        <location evidence="1">Cytoplasm</location>
        <location evidence="1">Cytoskeleton</location>
        <location evidence="1">Microtubule organizing center</location>
        <location evidence="1">Centrosome</location>
    </subcellularLocation>
</comment>